<evidence type="ECO:0000256" key="1">
    <source>
        <dbReference type="SAM" id="Coils"/>
    </source>
</evidence>
<gene>
    <name evidence="2" type="ORF">ACJMK2_015554</name>
</gene>
<dbReference type="Proteomes" id="UP001634394">
    <property type="component" value="Unassembled WGS sequence"/>
</dbReference>
<sequence length="316" mass="36630">MLKIRITPKYTFPNSETDHFTENVQHCLQPKTPEVKFLDKRLSELAQLEADVKLLEATIKRKEHERNSSHSRNIEALLKTNESAAAENNEKSIDIIYAETEVLKQKLEITEHITGITLTHSECKIIENGENFQKYLRVIKGECGEIQFQLELEVLEMLKSDTSSTADIVEMKVNVEQHFYYSLKDAVDRLSAEKSVQGFLRLLEPYQRWCSIRDKTFSHFQEKYPDIVKLHMDIPYQSLIISNHSKNWHFSVNWGFQVKNQYMLEPDINLGIKVPETVLGSDQMNVLSSFPATFDLMLHEHGIERAINSVIHLAQL</sequence>
<comment type="caution">
    <text evidence="2">The sequence shown here is derived from an EMBL/GenBank/DDBJ whole genome shotgun (WGS) entry which is preliminary data.</text>
</comment>
<name>A0ABD3UQQ9_SINWO</name>
<evidence type="ECO:0008006" key="4">
    <source>
        <dbReference type="Google" id="ProtNLM"/>
    </source>
</evidence>
<keyword evidence="1" id="KW-0175">Coiled coil</keyword>
<dbReference type="AlphaFoldDB" id="A0ABD3UQQ9"/>
<reference evidence="2 3" key="1">
    <citation type="submission" date="2024-11" db="EMBL/GenBank/DDBJ databases">
        <title>Chromosome-level genome assembly of the freshwater bivalve Anodonta woodiana.</title>
        <authorList>
            <person name="Chen X."/>
        </authorList>
    </citation>
    <scope>NUCLEOTIDE SEQUENCE [LARGE SCALE GENOMIC DNA]</scope>
    <source>
        <strain evidence="2">MN2024</strain>
        <tissue evidence="2">Gills</tissue>
    </source>
</reference>
<dbReference type="InterPro" id="IPR027801">
    <property type="entry name" value="CENP-P"/>
</dbReference>
<proteinExistence type="predicted"/>
<organism evidence="2 3">
    <name type="scientific">Sinanodonta woodiana</name>
    <name type="common">Chinese pond mussel</name>
    <name type="synonym">Anodonta woodiana</name>
    <dbReference type="NCBI Taxonomy" id="1069815"/>
    <lineage>
        <taxon>Eukaryota</taxon>
        <taxon>Metazoa</taxon>
        <taxon>Spiralia</taxon>
        <taxon>Lophotrochozoa</taxon>
        <taxon>Mollusca</taxon>
        <taxon>Bivalvia</taxon>
        <taxon>Autobranchia</taxon>
        <taxon>Heteroconchia</taxon>
        <taxon>Palaeoheterodonta</taxon>
        <taxon>Unionida</taxon>
        <taxon>Unionoidea</taxon>
        <taxon>Unionidae</taxon>
        <taxon>Unioninae</taxon>
        <taxon>Sinanodonta</taxon>
    </lineage>
</organism>
<accession>A0ABD3UQQ9</accession>
<feature type="coiled-coil region" evidence="1">
    <location>
        <begin position="38"/>
        <end position="65"/>
    </location>
</feature>
<dbReference type="PANTHER" id="PTHR28577:SF1">
    <property type="entry name" value="CENTROMERE PROTEIN P"/>
    <property type="match status" value="1"/>
</dbReference>
<dbReference type="PANTHER" id="PTHR28577">
    <property type="entry name" value="CENTROMERE PROTEIN P"/>
    <property type="match status" value="1"/>
</dbReference>
<evidence type="ECO:0000313" key="3">
    <source>
        <dbReference type="Proteomes" id="UP001634394"/>
    </source>
</evidence>
<dbReference type="Pfam" id="PF13096">
    <property type="entry name" value="CENP-P"/>
    <property type="match status" value="1"/>
</dbReference>
<protein>
    <recommendedName>
        <fullName evidence="4">Centromere protein P</fullName>
    </recommendedName>
</protein>
<dbReference type="EMBL" id="JBJQND010000015">
    <property type="protein sequence ID" value="KAL3851852.1"/>
    <property type="molecule type" value="Genomic_DNA"/>
</dbReference>
<evidence type="ECO:0000313" key="2">
    <source>
        <dbReference type="EMBL" id="KAL3851852.1"/>
    </source>
</evidence>
<keyword evidence="3" id="KW-1185">Reference proteome</keyword>